<sequence>MSELEKMGLAVHTTVFAPPGRGTNRKWSQFFQQSKITFHPVKRNSNHGGEANDNEIVKALQTCTKTCSFALLTSDFDFLGVVQQAAASNKKMFVFIPAQKRVVIDRYRSAGVQVYKLQPRIDRFPRVTAMLHQNGEGQVQLGDPCRPYDSSEKVKVCTGFLQDLGYVSAACREYLVHATTKFWLSNNLGSLTVFPQQLAIEEVWQLLRDQGGKKPWKNYKHDMAFVLPMTSVGKPTKKQLNKFGSALARRVFMGGGPCMLQDSTLLVSQALRQLGYLDEDMNADLFEAMLVFINCTDHRFALRKQLDAVPTHTDTAAGVAEKLRRAFLSHLTSGQWRVAPKDTNVRSLLHRQGFLSTVKAAPRDVFHAMARYARRHRLPDMKTYNGLVFRILDSLESNPTKTGVIEIRP</sequence>
<gene>
    <name evidence="1" type="ORF">SPIL2461_LOCUS12158</name>
</gene>
<reference evidence="1" key="1">
    <citation type="submission" date="2021-02" db="EMBL/GenBank/DDBJ databases">
        <authorList>
            <person name="Dougan E. K."/>
            <person name="Rhodes N."/>
            <person name="Thang M."/>
            <person name="Chan C."/>
        </authorList>
    </citation>
    <scope>NUCLEOTIDE SEQUENCE</scope>
</reference>
<evidence type="ECO:0008006" key="3">
    <source>
        <dbReference type="Google" id="ProtNLM"/>
    </source>
</evidence>
<proteinExistence type="predicted"/>
<comment type="caution">
    <text evidence="1">The sequence shown here is derived from an EMBL/GenBank/DDBJ whole genome shotgun (WGS) entry which is preliminary data.</text>
</comment>
<dbReference type="AlphaFoldDB" id="A0A812SF49"/>
<dbReference type="OrthoDB" id="434845at2759"/>
<evidence type="ECO:0000313" key="1">
    <source>
        <dbReference type="EMBL" id="CAE7477464.1"/>
    </source>
</evidence>
<keyword evidence="2" id="KW-1185">Reference proteome</keyword>
<dbReference type="EMBL" id="CAJNIZ010024492">
    <property type="protein sequence ID" value="CAE7477464.1"/>
    <property type="molecule type" value="Genomic_DNA"/>
</dbReference>
<name>A0A812SF49_SYMPI</name>
<protein>
    <recommendedName>
        <fullName evidence="3">NYN domain-containing protein</fullName>
    </recommendedName>
</protein>
<dbReference type="Proteomes" id="UP000649617">
    <property type="component" value="Unassembled WGS sequence"/>
</dbReference>
<evidence type="ECO:0000313" key="2">
    <source>
        <dbReference type="Proteomes" id="UP000649617"/>
    </source>
</evidence>
<organism evidence="1 2">
    <name type="scientific">Symbiodinium pilosum</name>
    <name type="common">Dinoflagellate</name>
    <dbReference type="NCBI Taxonomy" id="2952"/>
    <lineage>
        <taxon>Eukaryota</taxon>
        <taxon>Sar</taxon>
        <taxon>Alveolata</taxon>
        <taxon>Dinophyceae</taxon>
        <taxon>Suessiales</taxon>
        <taxon>Symbiodiniaceae</taxon>
        <taxon>Symbiodinium</taxon>
    </lineage>
</organism>
<accession>A0A812SF49</accession>